<accession>A0AAD7ZCZ1</accession>
<evidence type="ECO:0000313" key="2">
    <source>
        <dbReference type="Proteomes" id="UP001233999"/>
    </source>
</evidence>
<comment type="caution">
    <text evidence="1">The sequence shown here is derived from an EMBL/GenBank/DDBJ whole genome shotgun (WGS) entry which is preliminary data.</text>
</comment>
<protein>
    <submittedName>
        <fullName evidence="1">Uncharacterized protein</fullName>
    </submittedName>
</protein>
<sequence length="61" mass="6692">PIPAKLQTSSLVYSISISSSVLCHSIISCQKSIRAIIIVEIHKLPDEFETLPHVVVYENSG</sequence>
<dbReference type="AlphaFoldDB" id="A0AAD7ZCZ1"/>
<reference evidence="1" key="1">
    <citation type="journal article" date="2023" name="IScience">
        <title>Live-bearing cockroach genome reveals convergent evolutionary mechanisms linked to viviparity in insects and beyond.</title>
        <authorList>
            <person name="Fouks B."/>
            <person name="Harrison M.C."/>
            <person name="Mikhailova A.A."/>
            <person name="Marchal E."/>
            <person name="English S."/>
            <person name="Carruthers M."/>
            <person name="Jennings E.C."/>
            <person name="Chiamaka E.L."/>
            <person name="Frigard R.A."/>
            <person name="Pippel M."/>
            <person name="Attardo G.M."/>
            <person name="Benoit J.B."/>
            <person name="Bornberg-Bauer E."/>
            <person name="Tobe S.S."/>
        </authorList>
    </citation>
    <scope>NUCLEOTIDE SEQUENCE</scope>
    <source>
        <strain evidence="1">Stay&amp;Tobe</strain>
    </source>
</reference>
<feature type="non-terminal residue" evidence="1">
    <location>
        <position position="1"/>
    </location>
</feature>
<organism evidence="1 2">
    <name type="scientific">Diploptera punctata</name>
    <name type="common">Pacific beetle cockroach</name>
    <dbReference type="NCBI Taxonomy" id="6984"/>
    <lineage>
        <taxon>Eukaryota</taxon>
        <taxon>Metazoa</taxon>
        <taxon>Ecdysozoa</taxon>
        <taxon>Arthropoda</taxon>
        <taxon>Hexapoda</taxon>
        <taxon>Insecta</taxon>
        <taxon>Pterygota</taxon>
        <taxon>Neoptera</taxon>
        <taxon>Polyneoptera</taxon>
        <taxon>Dictyoptera</taxon>
        <taxon>Blattodea</taxon>
        <taxon>Blaberoidea</taxon>
        <taxon>Blaberidae</taxon>
        <taxon>Diplopterinae</taxon>
        <taxon>Diploptera</taxon>
    </lineage>
</organism>
<name>A0AAD7ZCZ1_DIPPU</name>
<gene>
    <name evidence="1" type="ORF">L9F63_005378</name>
</gene>
<dbReference type="Proteomes" id="UP001233999">
    <property type="component" value="Unassembled WGS sequence"/>
</dbReference>
<reference evidence="1" key="2">
    <citation type="submission" date="2023-05" db="EMBL/GenBank/DDBJ databases">
        <authorList>
            <person name="Fouks B."/>
        </authorList>
    </citation>
    <scope>NUCLEOTIDE SEQUENCE</scope>
    <source>
        <strain evidence="1">Stay&amp;Tobe</strain>
        <tissue evidence="1">Testes</tissue>
    </source>
</reference>
<evidence type="ECO:0000313" key="1">
    <source>
        <dbReference type="EMBL" id="KAJ9578405.1"/>
    </source>
</evidence>
<proteinExistence type="predicted"/>
<keyword evidence="2" id="KW-1185">Reference proteome</keyword>
<feature type="non-terminal residue" evidence="1">
    <location>
        <position position="61"/>
    </location>
</feature>
<dbReference type="EMBL" id="JASPKZ010008882">
    <property type="protein sequence ID" value="KAJ9578405.1"/>
    <property type="molecule type" value="Genomic_DNA"/>
</dbReference>